<feature type="compositionally biased region" description="Basic and acidic residues" evidence="1">
    <location>
        <begin position="14"/>
        <end position="24"/>
    </location>
</feature>
<gene>
    <name evidence="4" type="ORF">E3Q02_03723</name>
    <name evidence="3" type="ORF">E3Q03_03498</name>
    <name evidence="2" type="ORF">E3Q17_04189</name>
</gene>
<sequence length="83" mass="9572">MSSAEPENKKRRRMQSENEKENNKDNSPTNSFADHSAPRGGRAFAIEVDKAVNERMAEKDKEFDRSECKHFILSTMPTNEKKI</sequence>
<dbReference type="Proteomes" id="UP000309601">
    <property type="component" value="Unassembled WGS sequence"/>
</dbReference>
<dbReference type="Proteomes" id="UP000307169">
    <property type="component" value="Unassembled WGS sequence"/>
</dbReference>
<organism evidence="2 6">
    <name type="scientific">Wallemia mellicola</name>
    <dbReference type="NCBI Taxonomy" id="1708541"/>
    <lineage>
        <taxon>Eukaryota</taxon>
        <taxon>Fungi</taxon>
        <taxon>Dikarya</taxon>
        <taxon>Basidiomycota</taxon>
        <taxon>Wallemiomycotina</taxon>
        <taxon>Wallemiomycetes</taxon>
        <taxon>Wallemiales</taxon>
        <taxon>Wallemiaceae</taxon>
        <taxon>Wallemia</taxon>
    </lineage>
</organism>
<protein>
    <submittedName>
        <fullName evidence="2">Uncharacterized protein</fullName>
    </submittedName>
</protein>
<evidence type="ECO:0000256" key="1">
    <source>
        <dbReference type="SAM" id="MobiDB-lite"/>
    </source>
</evidence>
<accession>A0A4T0MC35</accession>
<name>A0A4T0MC35_9BASI</name>
<proteinExistence type="predicted"/>
<comment type="caution">
    <text evidence="2">The sequence shown here is derived from an EMBL/GenBank/DDBJ whole genome shotgun (WGS) entry which is preliminary data.</text>
</comment>
<dbReference type="Proteomes" id="UP000305362">
    <property type="component" value="Unassembled WGS sequence"/>
</dbReference>
<dbReference type="EMBL" id="SPRV01000049">
    <property type="protein sequence ID" value="TIC60045.1"/>
    <property type="molecule type" value="Genomic_DNA"/>
</dbReference>
<dbReference type="EMBL" id="SPRH01000084">
    <property type="protein sequence ID" value="TIB95684.1"/>
    <property type="molecule type" value="Genomic_DNA"/>
</dbReference>
<reference evidence="5 6" key="1">
    <citation type="submission" date="2019-03" db="EMBL/GenBank/DDBJ databases">
        <title>Sequencing 25 genomes of Wallemia mellicola.</title>
        <authorList>
            <person name="Gostincar C."/>
        </authorList>
    </citation>
    <scope>NUCLEOTIDE SEQUENCE [LARGE SCALE GENOMIC DNA]</scope>
    <source>
        <strain evidence="2 6">EXF-1262</strain>
        <strain evidence="4 7">EXF-1274</strain>
        <strain evidence="3 5">EXF-1277</strain>
    </source>
</reference>
<evidence type="ECO:0000313" key="2">
    <source>
        <dbReference type="EMBL" id="TIB95684.1"/>
    </source>
</evidence>
<evidence type="ECO:0000313" key="5">
    <source>
        <dbReference type="Proteomes" id="UP000305362"/>
    </source>
</evidence>
<evidence type="ECO:0000313" key="6">
    <source>
        <dbReference type="Proteomes" id="UP000307169"/>
    </source>
</evidence>
<evidence type="ECO:0000313" key="3">
    <source>
        <dbReference type="EMBL" id="TIC60045.1"/>
    </source>
</evidence>
<dbReference type="EMBL" id="SPRW01000053">
    <property type="protein sequence ID" value="TIC62019.1"/>
    <property type="molecule type" value="Genomic_DNA"/>
</dbReference>
<feature type="region of interest" description="Disordered" evidence="1">
    <location>
        <begin position="1"/>
        <end position="45"/>
    </location>
</feature>
<evidence type="ECO:0000313" key="4">
    <source>
        <dbReference type="EMBL" id="TIC62019.1"/>
    </source>
</evidence>
<evidence type="ECO:0000313" key="7">
    <source>
        <dbReference type="Proteomes" id="UP000309601"/>
    </source>
</evidence>
<dbReference type="AlphaFoldDB" id="A0A4T0MC35"/>